<evidence type="ECO:0000256" key="1">
    <source>
        <dbReference type="ARBA" id="ARBA00004651"/>
    </source>
</evidence>
<feature type="transmembrane region" description="Helical" evidence="11">
    <location>
        <begin position="163"/>
        <end position="183"/>
    </location>
</feature>
<dbReference type="Pfam" id="PF02653">
    <property type="entry name" value="BPD_transp_2"/>
    <property type="match status" value="1"/>
</dbReference>
<dbReference type="EMBL" id="FAOZ01000004">
    <property type="protein sequence ID" value="CUU55129.1"/>
    <property type="molecule type" value="Genomic_DNA"/>
</dbReference>
<dbReference type="InterPro" id="IPR001851">
    <property type="entry name" value="ABC_transp_permease"/>
</dbReference>
<evidence type="ECO:0000256" key="9">
    <source>
        <dbReference type="ARBA" id="ARBA00025439"/>
    </source>
</evidence>
<feature type="transmembrane region" description="Helical" evidence="11">
    <location>
        <begin position="34"/>
        <end position="53"/>
    </location>
</feature>
<keyword evidence="13" id="KW-1185">Reference proteome</keyword>
<keyword evidence="5" id="KW-0997">Cell inner membrane</keyword>
<evidence type="ECO:0000256" key="8">
    <source>
        <dbReference type="ARBA" id="ARBA00023136"/>
    </source>
</evidence>
<dbReference type="PANTHER" id="PTHR32196:SF29">
    <property type="entry name" value="AUTOINDUCER 2 IMPORT SYSTEM PERMEASE PROTEIN LSRC"/>
    <property type="match status" value="1"/>
</dbReference>
<evidence type="ECO:0000256" key="10">
    <source>
        <dbReference type="ARBA" id="ARBA00039382"/>
    </source>
</evidence>
<proteinExistence type="predicted"/>
<evidence type="ECO:0000313" key="13">
    <source>
        <dbReference type="Proteomes" id="UP000198802"/>
    </source>
</evidence>
<comment type="function">
    <text evidence="9">Part of the ABC transporter complex LsrABCD involved in autoinducer 2 (AI-2) import. Probably responsible for the translocation of the substrate across the membrane.</text>
</comment>
<evidence type="ECO:0000256" key="6">
    <source>
        <dbReference type="ARBA" id="ARBA00022692"/>
    </source>
</evidence>
<keyword evidence="3" id="KW-0813">Transport</keyword>
<dbReference type="GO" id="GO:0022857">
    <property type="term" value="F:transmembrane transporter activity"/>
    <property type="evidence" value="ECO:0007669"/>
    <property type="project" value="InterPro"/>
</dbReference>
<comment type="subunit">
    <text evidence="2">The complex is composed of two ATP-binding proteins (LsrA), two transmembrane proteins (LsrC and LsrD) and a solute-binding protein (LsrB).</text>
</comment>
<name>A0A0S4QIR8_9ACTN</name>
<keyword evidence="6 11" id="KW-0812">Transmembrane</keyword>
<reference evidence="13" key="1">
    <citation type="submission" date="2015-11" db="EMBL/GenBank/DDBJ databases">
        <authorList>
            <person name="Varghese N."/>
        </authorList>
    </citation>
    <scope>NUCLEOTIDE SEQUENCE [LARGE SCALE GENOMIC DNA]</scope>
    <source>
        <strain evidence="13">DSM 45899</strain>
    </source>
</reference>
<dbReference type="CDD" id="cd06579">
    <property type="entry name" value="TM_PBP1_transp_AraH_like"/>
    <property type="match status" value="1"/>
</dbReference>
<evidence type="ECO:0000256" key="4">
    <source>
        <dbReference type="ARBA" id="ARBA00022475"/>
    </source>
</evidence>
<evidence type="ECO:0000313" key="12">
    <source>
        <dbReference type="EMBL" id="CUU55129.1"/>
    </source>
</evidence>
<keyword evidence="7 11" id="KW-1133">Transmembrane helix</keyword>
<dbReference type="GO" id="GO:0005886">
    <property type="term" value="C:plasma membrane"/>
    <property type="evidence" value="ECO:0007669"/>
    <property type="project" value="UniProtKB-SubCell"/>
</dbReference>
<dbReference type="PANTHER" id="PTHR32196">
    <property type="entry name" value="ABC TRANSPORTER PERMEASE PROTEIN YPHD-RELATED-RELATED"/>
    <property type="match status" value="1"/>
</dbReference>
<accession>A0A0S4QIR8</accession>
<comment type="subcellular location">
    <subcellularLocation>
        <location evidence="1">Cell membrane</location>
        <topology evidence="1">Multi-pass membrane protein</topology>
    </subcellularLocation>
</comment>
<evidence type="ECO:0000256" key="3">
    <source>
        <dbReference type="ARBA" id="ARBA00022448"/>
    </source>
</evidence>
<feature type="transmembrane region" description="Helical" evidence="11">
    <location>
        <begin position="115"/>
        <end position="132"/>
    </location>
</feature>
<feature type="transmembrane region" description="Helical" evidence="11">
    <location>
        <begin position="83"/>
        <end position="103"/>
    </location>
</feature>
<keyword evidence="8 11" id="KW-0472">Membrane</keyword>
<dbReference type="AlphaFoldDB" id="A0A0S4QIR8"/>
<evidence type="ECO:0000256" key="7">
    <source>
        <dbReference type="ARBA" id="ARBA00022989"/>
    </source>
</evidence>
<protein>
    <recommendedName>
        <fullName evidence="10">Autoinducer 2 import system permease protein LsrC</fullName>
    </recommendedName>
</protein>
<evidence type="ECO:0000256" key="5">
    <source>
        <dbReference type="ARBA" id="ARBA00022519"/>
    </source>
</evidence>
<sequence>MFRGVAYLWADGEQIYADELPGGFLKLGTASLLGVPYLVVIALIVMVVVGVVLRNYPVGRQLYAMGSSPPGARLAGIPVGRRLLGAFVVSGTLAGLAGVLFAARFGTIDASAGNGYELNVVAAAVVGGVAVAGGVGTVWGAALGALLLTTISSALAVLNINQFWQQAIVGALILLAIGIDRLIALRVAAALKKEGSNVR</sequence>
<dbReference type="Proteomes" id="UP000198802">
    <property type="component" value="Unassembled WGS sequence"/>
</dbReference>
<keyword evidence="4" id="KW-1003">Cell membrane</keyword>
<feature type="transmembrane region" description="Helical" evidence="11">
    <location>
        <begin position="139"/>
        <end position="157"/>
    </location>
</feature>
<organism evidence="12 13">
    <name type="scientific">Parafrankia irregularis</name>
    <dbReference type="NCBI Taxonomy" id="795642"/>
    <lineage>
        <taxon>Bacteria</taxon>
        <taxon>Bacillati</taxon>
        <taxon>Actinomycetota</taxon>
        <taxon>Actinomycetes</taxon>
        <taxon>Frankiales</taxon>
        <taxon>Frankiaceae</taxon>
        <taxon>Parafrankia</taxon>
    </lineage>
</organism>
<evidence type="ECO:0000256" key="2">
    <source>
        <dbReference type="ARBA" id="ARBA00011262"/>
    </source>
</evidence>
<evidence type="ECO:0000256" key="11">
    <source>
        <dbReference type="SAM" id="Phobius"/>
    </source>
</evidence>
<gene>
    <name evidence="12" type="ORF">Ga0074812_104210</name>
</gene>